<dbReference type="EMBL" id="GG666511">
    <property type="protein sequence ID" value="EEN60590.1"/>
    <property type="molecule type" value="Genomic_DNA"/>
</dbReference>
<organism>
    <name type="scientific">Branchiostoma floridae</name>
    <name type="common">Florida lancelet</name>
    <name type="synonym">Amphioxus</name>
    <dbReference type="NCBI Taxonomy" id="7739"/>
    <lineage>
        <taxon>Eukaryota</taxon>
        <taxon>Metazoa</taxon>
        <taxon>Chordata</taxon>
        <taxon>Cephalochordata</taxon>
        <taxon>Leptocardii</taxon>
        <taxon>Amphioxiformes</taxon>
        <taxon>Branchiostomatidae</taxon>
        <taxon>Branchiostoma</taxon>
    </lineage>
</organism>
<evidence type="ECO:0000256" key="1">
    <source>
        <dbReference type="SAM" id="Coils"/>
    </source>
</evidence>
<proteinExistence type="predicted"/>
<keyword evidence="1" id="KW-0175">Coiled coil</keyword>
<feature type="coiled-coil region" evidence="1">
    <location>
        <begin position="134"/>
        <end position="161"/>
    </location>
</feature>
<reference evidence="2" key="1">
    <citation type="journal article" date="2008" name="Nature">
        <title>The amphioxus genome and the evolution of the chordate karyotype.</title>
        <authorList>
            <consortium name="US DOE Joint Genome Institute (JGI-PGF)"/>
            <person name="Putnam N.H."/>
            <person name="Butts T."/>
            <person name="Ferrier D.E.K."/>
            <person name="Furlong R.F."/>
            <person name="Hellsten U."/>
            <person name="Kawashima T."/>
            <person name="Robinson-Rechavi M."/>
            <person name="Shoguchi E."/>
            <person name="Terry A."/>
            <person name="Yu J.-K."/>
            <person name="Benito-Gutierrez E.L."/>
            <person name="Dubchak I."/>
            <person name="Garcia-Fernandez J."/>
            <person name="Gibson-Brown J.J."/>
            <person name="Grigoriev I.V."/>
            <person name="Horton A.C."/>
            <person name="de Jong P.J."/>
            <person name="Jurka J."/>
            <person name="Kapitonov V.V."/>
            <person name="Kohara Y."/>
            <person name="Kuroki Y."/>
            <person name="Lindquist E."/>
            <person name="Lucas S."/>
            <person name="Osoegawa K."/>
            <person name="Pennacchio L.A."/>
            <person name="Salamov A.A."/>
            <person name="Satou Y."/>
            <person name="Sauka-Spengler T."/>
            <person name="Schmutz J."/>
            <person name="Shin-I T."/>
            <person name="Toyoda A."/>
            <person name="Bronner-Fraser M."/>
            <person name="Fujiyama A."/>
            <person name="Holland L.Z."/>
            <person name="Holland P.W.H."/>
            <person name="Satoh N."/>
            <person name="Rokhsar D.S."/>
        </authorList>
    </citation>
    <scope>NUCLEOTIDE SEQUENCE [LARGE SCALE GENOMIC DNA]</scope>
    <source>
        <strain evidence="2">S238N-H82</strain>
        <tissue evidence="2">Testes</tissue>
    </source>
</reference>
<protein>
    <submittedName>
        <fullName evidence="2">Uncharacterized protein</fullName>
    </submittedName>
</protein>
<sequence length="184" mass="21337">MSREFLGPYTPQDDDEDIYGASAVGATRTNAAVGKAKRLYSQFENKPTTAEILAGISQTRMQHNFKENILLRIKQTEHKIVNQQRLIRDIGIQISWMGPDEYEDVNSTMTTRVLATTDNIRRLHNEREDVIFQLRESVGQLQDLKTQLRDINRTEEHLMRRLDGIEDHENVDDAIARQLQNMEQ</sequence>
<name>C3YG69_BRAFL</name>
<dbReference type="AlphaFoldDB" id="C3YG69"/>
<dbReference type="InParanoid" id="C3YG69"/>
<accession>C3YG69</accession>
<evidence type="ECO:0000313" key="2">
    <source>
        <dbReference type="EMBL" id="EEN60590.1"/>
    </source>
</evidence>
<gene>
    <name evidence="2" type="ORF">BRAFLDRAFT_92801</name>
</gene>